<evidence type="ECO:0000313" key="2">
    <source>
        <dbReference type="EMBL" id="KHT44977.1"/>
    </source>
</evidence>
<dbReference type="AlphaFoldDB" id="A0A0B3Y7J9"/>
<protein>
    <submittedName>
        <fullName evidence="2">Lytic transglycosylase</fullName>
    </submittedName>
</protein>
<dbReference type="Gene3D" id="1.10.530.10">
    <property type="match status" value="1"/>
</dbReference>
<reference evidence="2 3" key="1">
    <citation type="submission" date="2014-12" db="EMBL/GenBank/DDBJ databases">
        <title>Genome sequencing of Alteromonas marina AD001.</title>
        <authorList>
            <person name="Adrian T.G.S."/>
            <person name="Chan K.G."/>
        </authorList>
    </citation>
    <scope>NUCLEOTIDE SEQUENCE [LARGE SCALE GENOMIC DNA]</scope>
    <source>
        <strain evidence="2 3">AD001</strain>
    </source>
</reference>
<dbReference type="InterPro" id="IPR031304">
    <property type="entry name" value="SLT_2"/>
</dbReference>
<dbReference type="FunFam" id="1.10.8.350:FF:000001">
    <property type="entry name" value="Lytic murein transglycosylase B"/>
    <property type="match status" value="1"/>
</dbReference>
<dbReference type="Gene3D" id="1.10.8.350">
    <property type="entry name" value="Bacterial muramidase"/>
    <property type="match status" value="1"/>
</dbReference>
<proteinExistence type="predicted"/>
<dbReference type="NCBIfam" id="TIGR02283">
    <property type="entry name" value="MltB_2"/>
    <property type="match status" value="1"/>
</dbReference>
<comment type="caution">
    <text evidence="2">The sequence shown here is derived from an EMBL/GenBank/DDBJ whole genome shotgun (WGS) entry which is preliminary data.</text>
</comment>
<dbReference type="OrthoDB" id="9772911at2"/>
<name>A0A0B3Y7J9_9ALTE</name>
<dbReference type="RefSeq" id="WP_039222783.1">
    <property type="nucleotide sequence ID" value="NZ_JWLW01000065.1"/>
</dbReference>
<sequence length="360" mass="40366">MLLKTLNRLVNRIAFIAKRKNRSLFPQPHNIALVLSSITLSFSLAAHAENQPSNDSGLSETGFKSYVSQLKKEAAEKGIDKTKLDLAFADITFRPTVVKSDKSQPEKKITLDDYLATRVPDWKVKQAVEQYNEHKVLLDEIAQKYGVQARFIVALWGNESNFGKIQGNFSVLSALASLAYEGRREKLFKDNFFAALQILDEGHISVEALKGSWAGAMGQTQFMPISFLNYAVDYDGDGKKDIWGTKADVFASIANYLSSEGWDSEGTWGRQVILTKAVPFSGLAKSNMKPLAFWQKNGVKRYNGNELPNAEISASLIMPDGEQGRIYLVYNNFHTLMKWNRSSYFGVSVGYLSERIKRGY</sequence>
<dbReference type="PANTHER" id="PTHR30163">
    <property type="entry name" value="MEMBRANE-BOUND LYTIC MUREIN TRANSGLYCOSYLASE B"/>
    <property type="match status" value="1"/>
</dbReference>
<dbReference type="InterPro" id="IPR043426">
    <property type="entry name" value="MltB-like"/>
</dbReference>
<dbReference type="EMBL" id="JWLW01000065">
    <property type="protein sequence ID" value="KHT44977.1"/>
    <property type="molecule type" value="Genomic_DNA"/>
</dbReference>
<feature type="domain" description="Transglycosylase SLT" evidence="1">
    <location>
        <begin position="63"/>
        <end position="354"/>
    </location>
</feature>
<keyword evidence="3" id="KW-1185">Reference proteome</keyword>
<dbReference type="InterPro" id="IPR011970">
    <property type="entry name" value="MltB_2"/>
</dbReference>
<dbReference type="CDD" id="cd13399">
    <property type="entry name" value="Slt35-like"/>
    <property type="match status" value="1"/>
</dbReference>
<gene>
    <name evidence="2" type="ORF">RJ41_15500</name>
</gene>
<evidence type="ECO:0000259" key="1">
    <source>
        <dbReference type="Pfam" id="PF13406"/>
    </source>
</evidence>
<dbReference type="GO" id="GO:0009253">
    <property type="term" value="P:peptidoglycan catabolic process"/>
    <property type="evidence" value="ECO:0007669"/>
    <property type="project" value="TreeGrafter"/>
</dbReference>
<dbReference type="GO" id="GO:0008933">
    <property type="term" value="F:peptidoglycan lytic transglycosylase activity"/>
    <property type="evidence" value="ECO:0007669"/>
    <property type="project" value="TreeGrafter"/>
</dbReference>
<dbReference type="InterPro" id="IPR023346">
    <property type="entry name" value="Lysozyme-like_dom_sf"/>
</dbReference>
<dbReference type="Proteomes" id="UP000031197">
    <property type="component" value="Unassembled WGS sequence"/>
</dbReference>
<organism evidence="2 3">
    <name type="scientific">Alteromonas marina</name>
    <dbReference type="NCBI Taxonomy" id="203795"/>
    <lineage>
        <taxon>Bacteria</taxon>
        <taxon>Pseudomonadati</taxon>
        <taxon>Pseudomonadota</taxon>
        <taxon>Gammaproteobacteria</taxon>
        <taxon>Alteromonadales</taxon>
        <taxon>Alteromonadaceae</taxon>
        <taxon>Alteromonas/Salinimonas group</taxon>
        <taxon>Alteromonas</taxon>
    </lineage>
</organism>
<dbReference type="Pfam" id="PF13406">
    <property type="entry name" value="SLT_2"/>
    <property type="match status" value="1"/>
</dbReference>
<evidence type="ECO:0000313" key="3">
    <source>
        <dbReference type="Proteomes" id="UP000031197"/>
    </source>
</evidence>
<accession>A0A0B3Y7J9</accession>
<dbReference type="PANTHER" id="PTHR30163:SF8">
    <property type="entry name" value="LYTIC MUREIN TRANSGLYCOSYLASE"/>
    <property type="match status" value="1"/>
</dbReference>
<dbReference type="SUPFAM" id="SSF53955">
    <property type="entry name" value="Lysozyme-like"/>
    <property type="match status" value="1"/>
</dbReference>